<evidence type="ECO:0000256" key="1">
    <source>
        <dbReference type="ARBA" id="ARBA00010797"/>
    </source>
</evidence>
<evidence type="ECO:0000256" key="2">
    <source>
        <dbReference type="ARBA" id="ARBA00022980"/>
    </source>
</evidence>
<evidence type="ECO:0000313" key="8">
    <source>
        <dbReference type="Proteomes" id="UP000228528"/>
    </source>
</evidence>
<dbReference type="NCBIfam" id="TIGR00062">
    <property type="entry name" value="L27"/>
    <property type="match status" value="1"/>
</dbReference>
<dbReference type="PRINTS" id="PR00063">
    <property type="entry name" value="RIBOSOMALL27"/>
</dbReference>
<evidence type="ECO:0000256" key="4">
    <source>
        <dbReference type="ARBA" id="ARBA00035175"/>
    </source>
</evidence>
<gene>
    <name evidence="7" type="ORF">COU30_00515</name>
</gene>
<dbReference type="InterPro" id="IPR018261">
    <property type="entry name" value="Ribosomal_bL27_CS"/>
</dbReference>
<dbReference type="EMBL" id="PFBW01000027">
    <property type="protein sequence ID" value="PIR77790.1"/>
    <property type="molecule type" value="Genomic_DNA"/>
</dbReference>
<accession>A0A2M6P305</accession>
<sequence length="93" mass="10271">MAHKKAGGSTRLGRDSNPQYLGVKVGDSQMVKPGMILVRQRGTKLRPGKNVRRGKDDTLYAALGGRVKFNQKKTKRFDGSLKLSKFINVIPTT</sequence>
<dbReference type="PANTHER" id="PTHR15893:SF0">
    <property type="entry name" value="LARGE RIBOSOMAL SUBUNIT PROTEIN BL27M"/>
    <property type="match status" value="1"/>
</dbReference>
<proteinExistence type="inferred from homology"/>
<protein>
    <recommendedName>
        <fullName evidence="4">Large ribosomal subunit protein bL27</fullName>
    </recommendedName>
    <alternativeName>
        <fullName evidence="5">50S ribosomal protein L27</fullName>
    </alternativeName>
</protein>
<evidence type="ECO:0000256" key="6">
    <source>
        <dbReference type="SAM" id="MobiDB-lite"/>
    </source>
</evidence>
<dbReference type="AlphaFoldDB" id="A0A2M6P305"/>
<evidence type="ECO:0000256" key="5">
    <source>
        <dbReference type="ARBA" id="ARBA00035477"/>
    </source>
</evidence>
<dbReference type="SUPFAM" id="SSF110324">
    <property type="entry name" value="Ribosomal L27 protein-like"/>
    <property type="match status" value="1"/>
</dbReference>
<dbReference type="PANTHER" id="PTHR15893">
    <property type="entry name" value="RIBOSOMAL PROTEIN L27"/>
    <property type="match status" value="1"/>
</dbReference>
<dbReference type="GO" id="GO:0006412">
    <property type="term" value="P:translation"/>
    <property type="evidence" value="ECO:0007669"/>
    <property type="project" value="InterPro"/>
</dbReference>
<keyword evidence="2 7" id="KW-0689">Ribosomal protein</keyword>
<dbReference type="GO" id="GO:0022625">
    <property type="term" value="C:cytosolic large ribosomal subunit"/>
    <property type="evidence" value="ECO:0007669"/>
    <property type="project" value="TreeGrafter"/>
</dbReference>
<dbReference type="InterPro" id="IPR001684">
    <property type="entry name" value="Ribosomal_bL27"/>
</dbReference>
<dbReference type="Proteomes" id="UP000228528">
    <property type="component" value="Unassembled WGS sequence"/>
</dbReference>
<dbReference type="PROSITE" id="PS00831">
    <property type="entry name" value="RIBOSOMAL_L27"/>
    <property type="match status" value="1"/>
</dbReference>
<feature type="region of interest" description="Disordered" evidence="6">
    <location>
        <begin position="1"/>
        <end position="21"/>
    </location>
</feature>
<name>A0A2M6P305_9BACT</name>
<comment type="similarity">
    <text evidence="1">Belongs to the bacterial ribosomal protein bL27 family.</text>
</comment>
<reference evidence="8" key="1">
    <citation type="submission" date="2017-09" db="EMBL/GenBank/DDBJ databases">
        <title>Depth-based differentiation of microbial function through sediment-hosted aquifers and enrichment of novel symbionts in the deep terrestrial subsurface.</title>
        <authorList>
            <person name="Probst A.J."/>
            <person name="Ladd B."/>
            <person name="Jarett J.K."/>
            <person name="Geller-Mcgrath D.E."/>
            <person name="Sieber C.M.K."/>
            <person name="Emerson J.B."/>
            <person name="Anantharaman K."/>
            <person name="Thomas B.C."/>
            <person name="Malmstrom R."/>
            <person name="Stieglmeier M."/>
            <person name="Klingl A."/>
            <person name="Woyke T."/>
            <person name="Ryan C.M."/>
            <person name="Banfield J.F."/>
        </authorList>
    </citation>
    <scope>NUCLEOTIDE SEQUENCE [LARGE SCALE GENOMIC DNA]</scope>
</reference>
<dbReference type="Gene3D" id="2.40.50.100">
    <property type="match status" value="1"/>
</dbReference>
<evidence type="ECO:0000313" key="7">
    <source>
        <dbReference type="EMBL" id="PIR77790.1"/>
    </source>
</evidence>
<organism evidence="7 8">
    <name type="scientific">Candidatus Magasanikbacteria bacterium CG10_big_fil_rev_8_21_14_0_10_38_6</name>
    <dbReference type="NCBI Taxonomy" id="1974647"/>
    <lineage>
        <taxon>Bacteria</taxon>
        <taxon>Candidatus Magasanikiibacteriota</taxon>
    </lineage>
</organism>
<dbReference type="GO" id="GO:0003735">
    <property type="term" value="F:structural constituent of ribosome"/>
    <property type="evidence" value="ECO:0007669"/>
    <property type="project" value="InterPro"/>
</dbReference>
<dbReference type="FunFam" id="2.40.50.100:FF:000020">
    <property type="entry name" value="50S ribosomal protein L27"/>
    <property type="match status" value="1"/>
</dbReference>
<evidence type="ECO:0000256" key="3">
    <source>
        <dbReference type="ARBA" id="ARBA00023274"/>
    </source>
</evidence>
<comment type="caution">
    <text evidence="7">The sequence shown here is derived from an EMBL/GenBank/DDBJ whole genome shotgun (WGS) entry which is preliminary data.</text>
</comment>
<keyword evidence="3" id="KW-0687">Ribonucleoprotein</keyword>
<dbReference type="Pfam" id="PF01016">
    <property type="entry name" value="Ribosomal_L27"/>
    <property type="match status" value="1"/>
</dbReference>